<reference evidence="2" key="2">
    <citation type="journal article" date="2023" name="Curr. Microbiol.">
        <title>Granulicatella seriolae sp. nov., a Novel Facultative Anaerobe Isolated from Yellowtail Marine Fish.</title>
        <authorList>
            <person name="Lee M."/>
            <person name="Choi Y.J."/>
            <person name="Farooq A."/>
            <person name="Jeong J.B."/>
            <person name="Jung M.Y."/>
        </authorList>
    </citation>
    <scope>NUCLEOTIDE SEQUENCE</scope>
    <source>
        <strain evidence="2">S8</strain>
    </source>
</reference>
<protein>
    <recommendedName>
        <fullName evidence="1">DUF7309 domain-containing protein</fullName>
    </recommendedName>
</protein>
<name>A0ABT1WPS2_9LACT</name>
<dbReference type="InterPro" id="IPR055733">
    <property type="entry name" value="DUF7309"/>
</dbReference>
<dbReference type="Proteomes" id="UP001059480">
    <property type="component" value="Unassembled WGS sequence"/>
</dbReference>
<gene>
    <name evidence="2" type="ORF">NPA36_08235</name>
</gene>
<keyword evidence="3" id="KW-1185">Reference proteome</keyword>
<proteinExistence type="predicted"/>
<evidence type="ECO:0000313" key="3">
    <source>
        <dbReference type="Proteomes" id="UP001059480"/>
    </source>
</evidence>
<evidence type="ECO:0000259" key="1">
    <source>
        <dbReference type="Pfam" id="PF23988"/>
    </source>
</evidence>
<dbReference type="Pfam" id="PF23988">
    <property type="entry name" value="DUF7309"/>
    <property type="match status" value="1"/>
</dbReference>
<reference evidence="2" key="3">
    <citation type="journal article" date="2023" name="Microbiol. Resour. Announc.">
        <title>Draft Genome Sequence of Granulicatella sp. Strain S8, Isolated from a Marine Fish, Seriola quinqueradiata.</title>
        <authorList>
            <person name="Lee M."/>
            <person name="Farooq A."/>
            <person name="Jeong J.B."/>
            <person name="Jung M.Y."/>
        </authorList>
    </citation>
    <scope>NUCLEOTIDE SEQUENCE</scope>
    <source>
        <strain evidence="2">S8</strain>
    </source>
</reference>
<evidence type="ECO:0000313" key="2">
    <source>
        <dbReference type="EMBL" id="MCQ9210537.1"/>
    </source>
</evidence>
<dbReference type="RefSeq" id="WP_256945650.1">
    <property type="nucleotide sequence ID" value="NZ_JANHNZ010000009.1"/>
</dbReference>
<organism evidence="2 3">
    <name type="scientific">Granulicatella seriolae</name>
    <dbReference type="NCBI Taxonomy" id="2967226"/>
    <lineage>
        <taxon>Bacteria</taxon>
        <taxon>Bacillati</taxon>
        <taxon>Bacillota</taxon>
        <taxon>Bacilli</taxon>
        <taxon>Lactobacillales</taxon>
        <taxon>Carnobacteriaceae</taxon>
        <taxon>Granulicatella</taxon>
    </lineage>
</organism>
<accession>A0ABT1WPS2</accession>
<comment type="caution">
    <text evidence="2">The sequence shown here is derived from an EMBL/GenBank/DDBJ whole genome shotgun (WGS) entry which is preliminary data.</text>
</comment>
<reference evidence="2" key="1">
    <citation type="submission" date="2022-07" db="EMBL/GenBank/DDBJ databases">
        <authorList>
            <person name="Jung M.-Y."/>
            <person name="Lee M."/>
        </authorList>
    </citation>
    <scope>NUCLEOTIDE SEQUENCE</scope>
    <source>
        <strain evidence="2">S8</strain>
    </source>
</reference>
<sequence length="366" mass="42418">MASTENFTEIYKIIKDLYQTLDQIEEDIMETVAIKDTKGNLLSIITFMFDDLGHIQLSILEDTSEFINFISYFDMMISYPNQLMEALMMKKGIEIKFGDREELPKKNYQAIKDSGVSFRGRGKWPFLIEFNPLVLVESISKEKKQFLETILGMFSTQENREVLLQAFLAAARERKEDQSTSIPLLIWNPKKKTVSTSKYHLSLKSETVPSSLEPFFPKSIAPLLIPEFTVYRLEKQISSRSPHVYEISLRFSEHIYRHSDGEDYLGYELLIADPEEGLVYLKQFDEAKPQQLQEALLDFLAYYEECPTAFVTSGVFGLRLLTQIEALANRLGIDLIFEEELEIIDSLTEIDILEFIMRSYEDEGFE</sequence>
<dbReference type="EMBL" id="JANHNZ010000009">
    <property type="protein sequence ID" value="MCQ9210537.1"/>
    <property type="molecule type" value="Genomic_DNA"/>
</dbReference>
<feature type="domain" description="DUF7309" evidence="1">
    <location>
        <begin position="74"/>
        <end position="151"/>
    </location>
</feature>